<dbReference type="InterPro" id="IPR011042">
    <property type="entry name" value="6-blade_b-propeller_TolB-like"/>
</dbReference>
<dbReference type="EMBL" id="BRVP01000001">
    <property type="protein sequence ID" value="GLB51092.1"/>
    <property type="molecule type" value="Genomic_DNA"/>
</dbReference>
<comment type="caution">
    <text evidence="1">The sequence shown here is derived from an EMBL/GenBank/DDBJ whole genome shotgun (WGS) entry which is preliminary data.</text>
</comment>
<dbReference type="SUPFAM" id="SSF50965">
    <property type="entry name" value="Galactose oxidase, central domain"/>
    <property type="match status" value="1"/>
</dbReference>
<dbReference type="Gene3D" id="2.120.10.30">
    <property type="entry name" value="TolB, C-terminal domain"/>
    <property type="match status" value="1"/>
</dbReference>
<dbReference type="RefSeq" id="WP_281751288.1">
    <property type="nucleotide sequence ID" value="NZ_BRVP01000001.1"/>
</dbReference>
<dbReference type="Proteomes" id="UP001143545">
    <property type="component" value="Unassembled WGS sequence"/>
</dbReference>
<organism evidence="1 2">
    <name type="scientific">Neptunitalea chrysea</name>
    <dbReference type="NCBI Taxonomy" id="1647581"/>
    <lineage>
        <taxon>Bacteria</taxon>
        <taxon>Pseudomonadati</taxon>
        <taxon>Bacteroidota</taxon>
        <taxon>Flavobacteriia</taxon>
        <taxon>Flavobacteriales</taxon>
        <taxon>Flavobacteriaceae</taxon>
        <taxon>Neptunitalea</taxon>
    </lineage>
</organism>
<accession>A0A9W6B3I5</accession>
<proteinExistence type="predicted"/>
<reference evidence="1" key="1">
    <citation type="submission" date="2022-07" db="EMBL/GenBank/DDBJ databases">
        <title>Taxonomy of Novel Oxalotrophic and Methylotrophic Bacteria.</title>
        <authorList>
            <person name="Sahin N."/>
            <person name="Tani A."/>
        </authorList>
    </citation>
    <scope>NUCLEOTIDE SEQUENCE</scope>
    <source>
        <strain evidence="1">AM327</strain>
    </source>
</reference>
<name>A0A9W6B3I5_9FLAO</name>
<evidence type="ECO:0000313" key="2">
    <source>
        <dbReference type="Proteomes" id="UP001143545"/>
    </source>
</evidence>
<evidence type="ECO:0000313" key="1">
    <source>
        <dbReference type="EMBL" id="GLB51092.1"/>
    </source>
</evidence>
<protein>
    <submittedName>
        <fullName evidence="1">Uncharacterized protein</fullName>
    </submittedName>
</protein>
<gene>
    <name evidence="1" type="ORF">NBRC110019_01310</name>
</gene>
<dbReference type="AlphaFoldDB" id="A0A9W6B3I5"/>
<keyword evidence="2" id="KW-1185">Reference proteome</keyword>
<dbReference type="InterPro" id="IPR011043">
    <property type="entry name" value="Gal_Oxase/kelch_b-propeller"/>
</dbReference>
<sequence length="259" mass="30277">MRFFFILFLFSIANYGQSTVSYLKKDSLNFKASAFYGVDDFENFYYSQGNTLIKQQKQTITSYNNILLDSISSVDILNPLRITVLYKKFNTVVILDNALNEFYKINFSLNGSFKNIQFATTGSSQNIWVFDTNTQQLELYNYQTEQSTKIGFPIHEKVLDMKSNYNFCWVLSDKFIYQYNTYGSLLTKIPCTNGKLLISDKKDIMVVVNNQILQLNNSELTPINIDTDNFSEYVSLNRDNLYIYQEKKQLRVYSKQNNK</sequence>